<evidence type="ECO:0000313" key="2">
    <source>
        <dbReference type="Proteomes" id="UP001142175"/>
    </source>
</evidence>
<reference evidence="1" key="1">
    <citation type="submission" date="2022-08" db="EMBL/GenBank/DDBJ databases">
        <authorList>
            <person name="Zhang D."/>
        </authorList>
    </citation>
    <scope>NUCLEOTIDE SEQUENCE</scope>
    <source>
        <strain evidence="1">XJ19-11</strain>
    </source>
</reference>
<keyword evidence="2" id="KW-1185">Reference proteome</keyword>
<proteinExistence type="predicted"/>
<name>A0A9X2P214_9BACT</name>
<evidence type="ECO:0000313" key="1">
    <source>
        <dbReference type="EMBL" id="MCR9014304.1"/>
    </source>
</evidence>
<accession>A0A9X2P214</accession>
<dbReference type="Proteomes" id="UP001142175">
    <property type="component" value="Unassembled WGS sequence"/>
</dbReference>
<gene>
    <name evidence="1" type="ORF">NU887_04610</name>
</gene>
<dbReference type="EMBL" id="JANSUY010000002">
    <property type="protein sequence ID" value="MCR9014304.1"/>
    <property type="molecule type" value="Genomic_DNA"/>
</dbReference>
<dbReference type="RefSeq" id="WP_258422186.1">
    <property type="nucleotide sequence ID" value="NZ_JANSUY010000002.1"/>
</dbReference>
<evidence type="ECO:0008006" key="3">
    <source>
        <dbReference type="Google" id="ProtNLM"/>
    </source>
</evidence>
<dbReference type="PROSITE" id="PS51257">
    <property type="entry name" value="PROKAR_LIPOPROTEIN"/>
    <property type="match status" value="1"/>
</dbReference>
<sequence>MLPKINLSLPFFFTLLIISLGLGSCQQDTVCDCEGVDEVYSNDFSKSDLTNFENGRLLVFQRDTLLGNYNNEEVSLTLQQLPKHNIVKVTVEIWIHDSWDGNPDNAIGGPDFWYMKVEGEEVMRTTFSNTPCESTFCPRQSYPADYFRQNFPKEGAIRTNIPGLCHLANQPNNTTVYRISKLVKHTDQKVKVTLGDQLLQTNSPNPKCDESWSLGKIEVSTLFVM</sequence>
<protein>
    <recommendedName>
        <fullName evidence="3">Lipoprotein</fullName>
    </recommendedName>
</protein>
<comment type="caution">
    <text evidence="1">The sequence shown here is derived from an EMBL/GenBank/DDBJ whole genome shotgun (WGS) entry which is preliminary data.</text>
</comment>
<dbReference type="AlphaFoldDB" id="A0A9X2P214"/>
<organism evidence="1 2">
    <name type="scientific">Aquiflexum gelatinilyticum</name>
    <dbReference type="NCBI Taxonomy" id="2961943"/>
    <lineage>
        <taxon>Bacteria</taxon>
        <taxon>Pseudomonadati</taxon>
        <taxon>Bacteroidota</taxon>
        <taxon>Cytophagia</taxon>
        <taxon>Cytophagales</taxon>
        <taxon>Cyclobacteriaceae</taxon>
        <taxon>Aquiflexum</taxon>
    </lineage>
</organism>